<dbReference type="InterPro" id="IPR002467">
    <property type="entry name" value="Pept_M24A_MAP1"/>
</dbReference>
<dbReference type="HAMAP" id="MF_01974">
    <property type="entry name" value="MetAP_1"/>
    <property type="match status" value="1"/>
</dbReference>
<feature type="binding site" evidence="6">
    <location>
        <position position="105"/>
    </location>
    <ligand>
        <name>a divalent metal cation</name>
        <dbReference type="ChEBI" id="CHEBI:60240"/>
        <label>1</label>
    </ligand>
</feature>
<dbReference type="NCBIfam" id="TIGR00500">
    <property type="entry name" value="met_pdase_I"/>
    <property type="match status" value="1"/>
</dbReference>
<feature type="binding site" evidence="6">
    <location>
        <position position="179"/>
    </location>
    <ligand>
        <name>a divalent metal cation</name>
        <dbReference type="ChEBI" id="CHEBI:60240"/>
        <label>2</label>
        <note>catalytic</note>
    </ligand>
</feature>
<evidence type="ECO:0000256" key="6">
    <source>
        <dbReference type="HAMAP-Rule" id="MF_01974"/>
    </source>
</evidence>
<dbReference type="SUPFAM" id="SSF55920">
    <property type="entry name" value="Creatinase/aminopeptidase"/>
    <property type="match status" value="1"/>
</dbReference>
<comment type="caution">
    <text evidence="9">The sequence shown here is derived from an EMBL/GenBank/DDBJ whole genome shotgun (WGS) entry which is preliminary data.</text>
</comment>
<dbReference type="GO" id="GO:0046872">
    <property type="term" value="F:metal ion binding"/>
    <property type="evidence" value="ECO:0007669"/>
    <property type="project" value="UniProtKB-UniRule"/>
</dbReference>
<proteinExistence type="inferred from homology"/>
<dbReference type="CDD" id="cd01086">
    <property type="entry name" value="MetAP1"/>
    <property type="match status" value="1"/>
</dbReference>
<keyword evidence="5 6" id="KW-0378">Hydrolase</keyword>
<evidence type="ECO:0000256" key="2">
    <source>
        <dbReference type="ARBA" id="ARBA00022438"/>
    </source>
</evidence>
<evidence type="ECO:0000259" key="8">
    <source>
        <dbReference type="Pfam" id="PF00557"/>
    </source>
</evidence>
<feature type="domain" description="Peptidase M24" evidence="8">
    <location>
        <begin position="23"/>
        <end position="251"/>
    </location>
</feature>
<evidence type="ECO:0000313" key="10">
    <source>
        <dbReference type="Proteomes" id="UP000236173"/>
    </source>
</evidence>
<dbReference type="Pfam" id="PF00557">
    <property type="entry name" value="Peptidase_M24"/>
    <property type="match status" value="1"/>
</dbReference>
<dbReference type="GO" id="GO:0004239">
    <property type="term" value="F:initiator methionyl aminopeptidase activity"/>
    <property type="evidence" value="ECO:0007669"/>
    <property type="project" value="UniProtKB-UniRule"/>
</dbReference>
<accession>A0A2H5XDL3</accession>
<evidence type="ECO:0000256" key="1">
    <source>
        <dbReference type="ARBA" id="ARBA00002521"/>
    </source>
</evidence>
<dbReference type="EC" id="3.4.11.18" evidence="6 7"/>
<dbReference type="Proteomes" id="UP000236173">
    <property type="component" value="Unassembled WGS sequence"/>
</dbReference>
<dbReference type="GO" id="GO:0070006">
    <property type="term" value="F:metalloaminopeptidase activity"/>
    <property type="evidence" value="ECO:0007669"/>
    <property type="project" value="UniProtKB-UniRule"/>
</dbReference>
<evidence type="ECO:0000256" key="7">
    <source>
        <dbReference type="RuleBase" id="RU003653"/>
    </source>
</evidence>
<dbReference type="InterPro" id="IPR036005">
    <property type="entry name" value="Creatinase/aminopeptidase-like"/>
</dbReference>
<feature type="binding site" evidence="6">
    <location>
        <position position="116"/>
    </location>
    <ligand>
        <name>a divalent metal cation</name>
        <dbReference type="ChEBI" id="CHEBI:60240"/>
        <label>1</label>
    </ligand>
</feature>
<dbReference type="EMBL" id="BEHT01000023">
    <property type="protein sequence ID" value="GBC99270.1"/>
    <property type="molecule type" value="Genomic_DNA"/>
</dbReference>
<comment type="catalytic activity">
    <reaction evidence="6 7">
        <text>Release of N-terminal amino acids, preferentially methionine, from peptides and arylamides.</text>
        <dbReference type="EC" id="3.4.11.18"/>
    </reaction>
</comment>
<comment type="subunit">
    <text evidence="6">Monomer.</text>
</comment>
<protein>
    <recommendedName>
        <fullName evidence="6 7">Methionine aminopeptidase</fullName>
        <shortName evidence="6">MAP</shortName>
        <shortName evidence="6">MetAP</shortName>
        <ecNumber evidence="6 7">3.4.11.18</ecNumber>
    </recommendedName>
    <alternativeName>
        <fullName evidence="6">Peptidase M</fullName>
    </alternativeName>
</protein>
<dbReference type="PANTHER" id="PTHR43330:SF27">
    <property type="entry name" value="METHIONINE AMINOPEPTIDASE"/>
    <property type="match status" value="1"/>
</dbReference>
<feature type="binding site" evidence="6">
    <location>
        <position position="244"/>
    </location>
    <ligand>
        <name>a divalent metal cation</name>
        <dbReference type="ChEBI" id="CHEBI:60240"/>
        <label>2</label>
        <note>catalytic</note>
    </ligand>
</feature>
<reference evidence="10" key="1">
    <citation type="submission" date="2017-09" db="EMBL/GenBank/DDBJ databases">
        <title>Metaegenomics of thermophilic ammonia-oxidizing enrichment culture.</title>
        <authorList>
            <person name="Kato S."/>
            <person name="Suzuki K."/>
        </authorList>
    </citation>
    <scope>NUCLEOTIDE SEQUENCE [LARGE SCALE GENOMIC DNA]</scope>
</reference>
<dbReference type="PANTHER" id="PTHR43330">
    <property type="entry name" value="METHIONINE AMINOPEPTIDASE"/>
    <property type="match status" value="1"/>
</dbReference>
<dbReference type="PRINTS" id="PR00599">
    <property type="entry name" value="MAPEPTIDASE"/>
</dbReference>
<keyword evidence="3 6" id="KW-0645">Protease</keyword>
<evidence type="ECO:0000313" key="9">
    <source>
        <dbReference type="EMBL" id="GBC99270.1"/>
    </source>
</evidence>
<dbReference type="Gene3D" id="3.90.230.10">
    <property type="entry name" value="Creatinase/methionine aminopeptidase superfamily"/>
    <property type="match status" value="1"/>
</dbReference>
<dbReference type="GO" id="GO:0005829">
    <property type="term" value="C:cytosol"/>
    <property type="evidence" value="ECO:0007669"/>
    <property type="project" value="TreeGrafter"/>
</dbReference>
<evidence type="ECO:0000256" key="3">
    <source>
        <dbReference type="ARBA" id="ARBA00022670"/>
    </source>
</evidence>
<keyword evidence="4 6" id="KW-0479">Metal-binding</keyword>
<feature type="binding site" evidence="6">
    <location>
        <position position="213"/>
    </location>
    <ligand>
        <name>a divalent metal cation</name>
        <dbReference type="ChEBI" id="CHEBI:60240"/>
        <label>2</label>
        <note>catalytic</note>
    </ligand>
</feature>
<evidence type="ECO:0000256" key="5">
    <source>
        <dbReference type="ARBA" id="ARBA00022801"/>
    </source>
</evidence>
<sequence length="274" mass="29671">MTQTKTRPPRARVILKTAEEIARMREAGVIAYHALRAAKEAVRPGVTPKELDAIAEAVIRQHGAQPSFKGYRGYPAATCIAVNEAVVHAIPTQRPLQEGDIVGIDLGVFYKGVHVDTGITVPVGRVSPTARKLLRVTAEALYKGIAQARAGNTVWDIAAAIQDFVEAHGFSVVRELVGHGVGRYLHEAPEIPNFTEPSLRRIVLMPGMTFAIEPMVTAGDFRVKVLPDKWTVVTVDGSLSAQFEHTVAITQDGTPLILTVGPDGEDDLWRGAFE</sequence>
<dbReference type="AlphaFoldDB" id="A0A2H5XDL3"/>
<dbReference type="InterPro" id="IPR000994">
    <property type="entry name" value="Pept_M24"/>
</dbReference>
<dbReference type="GO" id="GO:0006508">
    <property type="term" value="P:proteolysis"/>
    <property type="evidence" value="ECO:0007669"/>
    <property type="project" value="UniProtKB-KW"/>
</dbReference>
<organism evidence="9 10">
    <name type="scientific">Candidatus Fervidibacter japonicus</name>
    <dbReference type="NCBI Taxonomy" id="2035412"/>
    <lineage>
        <taxon>Bacteria</taxon>
        <taxon>Candidatus Fervidibacterota</taxon>
        <taxon>Candidatus Fervidibacter</taxon>
    </lineage>
</organism>
<feature type="binding site" evidence="6">
    <location>
        <position position="186"/>
    </location>
    <ligand>
        <name>substrate</name>
    </ligand>
</feature>
<feature type="binding site" evidence="6">
    <location>
        <position position="244"/>
    </location>
    <ligand>
        <name>a divalent metal cation</name>
        <dbReference type="ChEBI" id="CHEBI:60240"/>
        <label>1</label>
    </ligand>
</feature>
<comment type="function">
    <text evidence="1 6">Removes the N-terminal methionine from nascent proteins. The N-terminal methionine is often cleaved when the second residue in the primary sequence is small and uncharged (Met-Ala-, Cys, Gly, Pro, Ser, Thr, or Val). Requires deformylation of the N(alpha)-formylated initiator methionine before it can be hydrolyzed.</text>
</comment>
<evidence type="ECO:0000256" key="4">
    <source>
        <dbReference type="ARBA" id="ARBA00022723"/>
    </source>
</evidence>
<comment type="cofactor">
    <cofactor evidence="6">
        <name>Co(2+)</name>
        <dbReference type="ChEBI" id="CHEBI:48828"/>
    </cofactor>
    <cofactor evidence="6">
        <name>Zn(2+)</name>
        <dbReference type="ChEBI" id="CHEBI:29105"/>
    </cofactor>
    <cofactor evidence="6">
        <name>Mn(2+)</name>
        <dbReference type="ChEBI" id="CHEBI:29035"/>
    </cofactor>
    <cofactor evidence="6">
        <name>Fe(2+)</name>
        <dbReference type="ChEBI" id="CHEBI:29033"/>
    </cofactor>
    <text evidence="6">Binds 2 divalent metal cations per subunit. Has a high-affinity and a low affinity metal-binding site. The true nature of the physiological cofactor is under debate. The enzyme is active with cobalt, zinc, manganese or divalent iron ions. Most likely, methionine aminopeptidases function as mononuclear Fe(2+)-metalloproteases under physiological conditions, and the catalytically relevant metal-binding site has been assigned to the histidine-containing high-affinity site.</text>
</comment>
<dbReference type="InterPro" id="IPR001714">
    <property type="entry name" value="Pept_M24_MAP"/>
</dbReference>
<feature type="binding site" evidence="6">
    <location>
        <position position="116"/>
    </location>
    <ligand>
        <name>a divalent metal cation</name>
        <dbReference type="ChEBI" id="CHEBI:60240"/>
        <label>2</label>
        <note>catalytic</note>
    </ligand>
</feature>
<feature type="binding site" evidence="6">
    <location>
        <position position="88"/>
    </location>
    <ligand>
        <name>substrate</name>
    </ligand>
</feature>
<keyword evidence="2 6" id="KW-0031">Aminopeptidase</keyword>
<name>A0A2H5XDL3_9BACT</name>
<comment type="similarity">
    <text evidence="6">Belongs to the peptidase M24A family. Methionine aminopeptidase type 1 subfamily.</text>
</comment>
<gene>
    <name evidence="6 9" type="primary">map</name>
    <name evidence="9" type="ORF">HRbin17_01792</name>
</gene>